<dbReference type="InterPro" id="IPR005662">
    <property type="entry name" value="GTPase_Era-like"/>
</dbReference>
<dbReference type="CDD" id="cd00882">
    <property type="entry name" value="Ras_like_GTPase"/>
    <property type="match status" value="1"/>
</dbReference>
<name>A0ABX7IHQ6_9ACTO</name>
<organism evidence="2 3">
    <name type="scientific">Arcanobacterium phocisimile</name>
    <dbReference type="NCBI Taxonomy" id="1302235"/>
    <lineage>
        <taxon>Bacteria</taxon>
        <taxon>Bacillati</taxon>
        <taxon>Actinomycetota</taxon>
        <taxon>Actinomycetes</taxon>
        <taxon>Actinomycetales</taxon>
        <taxon>Actinomycetaceae</taxon>
        <taxon>Arcanobacterium</taxon>
    </lineage>
</organism>
<gene>
    <name evidence="2" type="ORF">JTE88_02320</name>
</gene>
<dbReference type="InterPro" id="IPR027417">
    <property type="entry name" value="P-loop_NTPase"/>
</dbReference>
<reference evidence="2 3" key="1">
    <citation type="submission" date="2021-02" db="EMBL/GenBank/DDBJ databases">
        <title>Complete Genome Sequence of Arcanobacterium phocisimile strain DSM 26142T from a harbour seal.</title>
        <authorList>
            <person name="Borowiak M."/>
            <person name="Alssahen M."/>
            <person name="Malorny B."/>
            <person name="Laemmler C."/>
            <person name="Siebert U."/>
            <person name="Ploetz M."/>
            <person name="Abdulmawjood A."/>
        </authorList>
    </citation>
    <scope>NUCLEOTIDE SEQUENCE [LARGE SCALE GENOMIC DNA]</scope>
    <source>
        <strain evidence="2 3">DSM 26142</strain>
    </source>
</reference>
<accession>A0ABX7IHQ6</accession>
<sequence length="512" mass="55742">MSRTSIADLVLRTIEALRDATLPLTMPGSSEMEASRKQLLTQLESRILPHINEDDVPTIIVFGGSSGAGKSTLVNSIVRTEVTQASVIRPTTRTPMLVMHPSDHKVMDDHVLGSMGQSVFAASAIPGVVLVDAPDLDSVDDSNRELSARLLDAADLWIFVTTAARYGDALAWNTLRRAHERGVTCAIVLDRVPRRAMQSVRTDLTKRMVNMGLENAPLFIIADQGAHDGLLPENETQEIRAWLDMIATTNMGESLIDRTTRATLPALRDELLRLADALEAQEHAIQDLKDKALESVQPPLEKLRTNIRHGRFGQGAPTASWLSFASTGGVLSAMVSRNSPRLFDRKRTARDNAVTVTFDILYAALKVALSQALVTARTRANEAWRNDVVDTATLRAQANQEIDIDSIIEKSAQAWKNDLVQITQQVHDHPWLSPAGIASLLGCAAGGISGAISVARNSGIESYIELAREALLACVDDALAELSNVYVRVADEVSVCDSTQLRLRASEYLAHV</sequence>
<feature type="domain" description="G" evidence="1">
    <location>
        <begin position="60"/>
        <end position="163"/>
    </location>
</feature>
<dbReference type="PANTHER" id="PTHR42698:SF1">
    <property type="entry name" value="GTPASE ERA, MITOCHONDRIAL"/>
    <property type="match status" value="1"/>
</dbReference>
<keyword evidence="3" id="KW-1185">Reference proteome</keyword>
<evidence type="ECO:0000313" key="3">
    <source>
        <dbReference type="Proteomes" id="UP000602653"/>
    </source>
</evidence>
<proteinExistence type="predicted"/>
<dbReference type="RefSeq" id="WP_204425117.1">
    <property type="nucleotide sequence ID" value="NZ_CP070228.1"/>
</dbReference>
<dbReference type="Proteomes" id="UP000602653">
    <property type="component" value="Chromosome"/>
</dbReference>
<dbReference type="PANTHER" id="PTHR42698">
    <property type="entry name" value="GTPASE ERA"/>
    <property type="match status" value="1"/>
</dbReference>
<dbReference type="SUPFAM" id="SSF52540">
    <property type="entry name" value="P-loop containing nucleoside triphosphate hydrolases"/>
    <property type="match status" value="1"/>
</dbReference>
<dbReference type="EMBL" id="CP070228">
    <property type="protein sequence ID" value="QRV02602.1"/>
    <property type="molecule type" value="Genomic_DNA"/>
</dbReference>
<dbReference type="InterPro" id="IPR006073">
    <property type="entry name" value="GTP-bd"/>
</dbReference>
<dbReference type="Gene3D" id="3.40.50.300">
    <property type="entry name" value="P-loop containing nucleotide triphosphate hydrolases"/>
    <property type="match status" value="1"/>
</dbReference>
<protein>
    <submittedName>
        <fullName evidence="2">GTPase domain-containing protein</fullName>
    </submittedName>
</protein>
<dbReference type="Pfam" id="PF01926">
    <property type="entry name" value="MMR_HSR1"/>
    <property type="match status" value="1"/>
</dbReference>
<evidence type="ECO:0000259" key="1">
    <source>
        <dbReference type="Pfam" id="PF01926"/>
    </source>
</evidence>
<evidence type="ECO:0000313" key="2">
    <source>
        <dbReference type="EMBL" id="QRV02602.1"/>
    </source>
</evidence>